<comment type="caution">
    <text evidence="1">The sequence shown here is derived from an EMBL/GenBank/DDBJ whole genome shotgun (WGS) entry which is preliminary data.</text>
</comment>
<dbReference type="Proteomes" id="UP000178367">
    <property type="component" value="Unassembled WGS sequence"/>
</dbReference>
<evidence type="ECO:0000313" key="2">
    <source>
        <dbReference type="Proteomes" id="UP000178367"/>
    </source>
</evidence>
<gene>
    <name evidence="1" type="ORF">A2227_01215</name>
</gene>
<sequence length="64" mass="7654">MITVIRDKTENKVKWEPNLNLTRLQRLIKDRTRYERATVNGITYRSFDFNCGAIPDEAMVEFFK</sequence>
<dbReference type="AlphaFoldDB" id="A0A1F5SH81"/>
<name>A0A1F5SH81_9BACT</name>
<protein>
    <submittedName>
        <fullName evidence="1">Uncharacterized protein</fullName>
    </submittedName>
</protein>
<dbReference type="STRING" id="1797994.A2227_01215"/>
<dbReference type="EMBL" id="MFGB01000020">
    <property type="protein sequence ID" value="OGF25803.1"/>
    <property type="molecule type" value="Genomic_DNA"/>
</dbReference>
<evidence type="ECO:0000313" key="1">
    <source>
        <dbReference type="EMBL" id="OGF25803.1"/>
    </source>
</evidence>
<organism evidence="1 2">
    <name type="scientific">Candidatus Falkowbacteria bacterium RIFOXYA2_FULL_47_19</name>
    <dbReference type="NCBI Taxonomy" id="1797994"/>
    <lineage>
        <taxon>Bacteria</taxon>
        <taxon>Candidatus Falkowiibacteriota</taxon>
    </lineage>
</organism>
<accession>A0A1F5SH81</accession>
<reference evidence="1 2" key="1">
    <citation type="journal article" date="2016" name="Nat. Commun.">
        <title>Thousands of microbial genomes shed light on interconnected biogeochemical processes in an aquifer system.</title>
        <authorList>
            <person name="Anantharaman K."/>
            <person name="Brown C.T."/>
            <person name="Hug L.A."/>
            <person name="Sharon I."/>
            <person name="Castelle C.J."/>
            <person name="Probst A.J."/>
            <person name="Thomas B.C."/>
            <person name="Singh A."/>
            <person name="Wilkins M.J."/>
            <person name="Karaoz U."/>
            <person name="Brodie E.L."/>
            <person name="Williams K.H."/>
            <person name="Hubbard S.S."/>
            <person name="Banfield J.F."/>
        </authorList>
    </citation>
    <scope>NUCLEOTIDE SEQUENCE [LARGE SCALE GENOMIC DNA]</scope>
</reference>
<proteinExistence type="predicted"/>